<comment type="caution">
    <text evidence="2">The sequence shown here is derived from an EMBL/GenBank/DDBJ whole genome shotgun (WGS) entry which is preliminary data.</text>
</comment>
<dbReference type="SUPFAM" id="SSF53756">
    <property type="entry name" value="UDP-Glycosyltransferase/glycogen phosphorylase"/>
    <property type="match status" value="1"/>
</dbReference>
<feature type="region of interest" description="Disordered" evidence="1">
    <location>
        <begin position="1"/>
        <end position="32"/>
    </location>
</feature>
<sequence>MISYPWTRRTARTHRGTTGGGARVSRGRATTRRVPSDIEGLTTMTARAATPPSRPEPGDRGTAPMRWALVSGDGLPVSGLLTIFRNVVDRALAAGLLELPVTADLGYSWRPDKPGFFPGGPPEPRYPDWLRVTHAVPVGSDPAALAAELGAIRAAVARADRLGERERAELHRRVDALARPYEEHFDRWFADHDVDWVVAVNMTLSDAVPVTTALHRAAARRWGGGRPGGVLYWDHDLFASCAIHERGVRVYPERPNEFTPVPGASPGDRWAVVSRAQERETRAYPTALRPEVLTNVLPVVPDGPLEERHHDFLDRHGIARDRPVVLGPVRVFAVKGVEISVEVFAGMRAECARAGVPDPVLVVFGSLAEDPEYAEVVRRAVGRHGVGDAVLFLDGVPLSSAPDRHGRWRLDEVDLLRVGRASGGAVLFTPNRDDVETVGLGPALAALAGLPCAVTAYQAFEEHFGADFRRVVVTPGRAAAAGAELVRRMVAIRDGDEGAAADLEANLRRVRERFPDGPWLDFLGRMATGR</sequence>
<evidence type="ECO:0000313" key="2">
    <source>
        <dbReference type="EMBL" id="RKT55345.1"/>
    </source>
</evidence>
<gene>
    <name evidence="2" type="ORF">C8E97_4008</name>
</gene>
<keyword evidence="2" id="KW-0808">Transferase</keyword>
<organism evidence="2 3">
    <name type="scientific">Saccharothrix australiensis</name>
    <dbReference type="NCBI Taxonomy" id="2072"/>
    <lineage>
        <taxon>Bacteria</taxon>
        <taxon>Bacillati</taxon>
        <taxon>Actinomycetota</taxon>
        <taxon>Actinomycetes</taxon>
        <taxon>Pseudonocardiales</taxon>
        <taxon>Pseudonocardiaceae</taxon>
        <taxon>Saccharothrix</taxon>
    </lineage>
</organism>
<name>A0A495W3L0_9PSEU</name>
<protein>
    <submittedName>
        <fullName evidence="2">Glycosyltransferase involved in cell wall biosynthesis</fullName>
    </submittedName>
</protein>
<reference evidence="2 3" key="1">
    <citation type="submission" date="2018-10" db="EMBL/GenBank/DDBJ databases">
        <title>Sequencing the genomes of 1000 actinobacteria strains.</title>
        <authorList>
            <person name="Klenk H.-P."/>
        </authorList>
    </citation>
    <scope>NUCLEOTIDE SEQUENCE [LARGE SCALE GENOMIC DNA]</scope>
    <source>
        <strain evidence="2 3">DSM 43800</strain>
    </source>
</reference>
<proteinExistence type="predicted"/>
<accession>A0A495W3L0</accession>
<dbReference type="Gene3D" id="3.40.50.2000">
    <property type="entry name" value="Glycogen Phosphorylase B"/>
    <property type="match status" value="1"/>
</dbReference>
<dbReference type="EMBL" id="RBXO01000001">
    <property type="protein sequence ID" value="RKT55345.1"/>
    <property type="molecule type" value="Genomic_DNA"/>
</dbReference>
<evidence type="ECO:0000256" key="1">
    <source>
        <dbReference type="SAM" id="MobiDB-lite"/>
    </source>
</evidence>
<keyword evidence="3" id="KW-1185">Reference proteome</keyword>
<evidence type="ECO:0000313" key="3">
    <source>
        <dbReference type="Proteomes" id="UP000282084"/>
    </source>
</evidence>
<dbReference type="Proteomes" id="UP000282084">
    <property type="component" value="Unassembled WGS sequence"/>
</dbReference>
<dbReference type="AlphaFoldDB" id="A0A495W3L0"/>
<dbReference type="GO" id="GO:0016740">
    <property type="term" value="F:transferase activity"/>
    <property type="evidence" value="ECO:0007669"/>
    <property type="project" value="UniProtKB-KW"/>
</dbReference>